<dbReference type="EMBL" id="LR724195">
    <property type="protein sequence ID" value="VWO94746.1"/>
    <property type="molecule type" value="Genomic_DNA"/>
</dbReference>
<reference evidence="1" key="1">
    <citation type="submission" date="2019-10" db="EMBL/GenBank/DDBJ databases">
        <authorList>
            <person name="Nor Muhammad N."/>
        </authorList>
    </citation>
    <scope>NUCLEOTIDE SEQUENCE</scope>
</reference>
<protein>
    <submittedName>
        <fullName evidence="1">ESAT-6 secretion machinery protein EssB</fullName>
    </submittedName>
</protein>
<dbReference type="AlphaFoldDB" id="A0A5K1JSD4"/>
<gene>
    <name evidence="1" type="primary">P0C053</name>
</gene>
<evidence type="ECO:0000313" key="1">
    <source>
        <dbReference type="EMBL" id="VWO94746.1"/>
    </source>
</evidence>
<proteinExistence type="predicted"/>
<organism evidence="1">
    <name type="scientific">Ganoderma boninense</name>
    <dbReference type="NCBI Taxonomy" id="34458"/>
    <lineage>
        <taxon>Eukaryota</taxon>
        <taxon>Fungi</taxon>
        <taxon>Dikarya</taxon>
        <taxon>Basidiomycota</taxon>
        <taxon>Agaricomycotina</taxon>
        <taxon>Agaricomycetes</taxon>
        <taxon>Polyporales</taxon>
        <taxon>Polyporaceae</taxon>
        <taxon>Ganoderma</taxon>
    </lineage>
</organism>
<name>A0A5K1JSD4_9APHY</name>
<sequence>MVWCRNGNTVAPNSTNASDSYSCRPAYPPTTYPDAEGSFGVGEMGALTGRMANACLSPEASSAGISTAAGGSGSVGTDVFHAYGPTDASPWVPNAVPHALNAEQDCDLFSYNGSSRWYEGSVDHSDEEILHVVQHVNTVERPFVPTPPLPSRTHSSTPVIEPLAQGTYASKQRVKGTPAGPVYFNKGLGVSLGSLARLRDANEPAFDTAADIGEKASIRFERGRDDRIADEILYQLLELRERYSQVRVRHGDKKGRGGSRPITMREMADVVFGELRELMEHVKKLGTPLRHRGDVIDIERVVLLHVNHISKGSLQPILGIRYSA</sequence>
<accession>A0A5K1JSD4</accession>